<name>A0ABS8ZH22_9PSEU</name>
<dbReference type="Proteomes" id="UP001521150">
    <property type="component" value="Unassembled WGS sequence"/>
</dbReference>
<protein>
    <recommendedName>
        <fullName evidence="4">DUF393 domain-containing protein</fullName>
    </recommendedName>
</protein>
<keyword evidence="3" id="KW-1185">Reference proteome</keyword>
<evidence type="ECO:0008006" key="4">
    <source>
        <dbReference type="Google" id="ProtNLM"/>
    </source>
</evidence>
<comment type="caution">
    <text evidence="2">The sequence shown here is derived from an EMBL/GenBank/DDBJ whole genome shotgun (WGS) entry which is preliminary data.</text>
</comment>
<feature type="region of interest" description="Disordered" evidence="1">
    <location>
        <begin position="1"/>
        <end position="26"/>
    </location>
</feature>
<organism evidence="2 3">
    <name type="scientific">Kibdelosporangium philippinense</name>
    <dbReference type="NCBI Taxonomy" id="211113"/>
    <lineage>
        <taxon>Bacteria</taxon>
        <taxon>Bacillati</taxon>
        <taxon>Actinomycetota</taxon>
        <taxon>Actinomycetes</taxon>
        <taxon>Pseudonocardiales</taxon>
        <taxon>Pseudonocardiaceae</taxon>
        <taxon>Kibdelosporangium</taxon>
    </lineage>
</organism>
<dbReference type="EMBL" id="JAJVCN010000002">
    <property type="protein sequence ID" value="MCE7007116.1"/>
    <property type="molecule type" value="Genomic_DNA"/>
</dbReference>
<gene>
    <name evidence="2" type="ORF">LWC34_30455</name>
</gene>
<evidence type="ECO:0000313" key="3">
    <source>
        <dbReference type="Proteomes" id="UP001521150"/>
    </source>
</evidence>
<evidence type="ECO:0000313" key="2">
    <source>
        <dbReference type="EMBL" id="MCE7007116.1"/>
    </source>
</evidence>
<reference evidence="2 3" key="1">
    <citation type="submission" date="2021-12" db="EMBL/GenBank/DDBJ databases">
        <title>Genome sequence of Kibdelosporangium philippinense ATCC 49844.</title>
        <authorList>
            <person name="Fedorov E.A."/>
            <person name="Omeragic M."/>
            <person name="Shalygina K.F."/>
            <person name="Maclea K.S."/>
        </authorList>
    </citation>
    <scope>NUCLEOTIDE SEQUENCE [LARGE SCALE GENOMIC DNA]</scope>
    <source>
        <strain evidence="2 3">ATCC 49844</strain>
    </source>
</reference>
<sequence length="127" mass="13995">MADARGADRGPAVPHGGEDGADTARVQFNAEREVEDGTGPLRFLAYEDYPVWRDVVAGAGVRQSRFVLVDAGIPSRASGRVMSRGMARRAWAMLVTPVMRWAMMARLRRLAVARGVVPVRSREWSSR</sequence>
<proteinExistence type="predicted"/>
<evidence type="ECO:0000256" key="1">
    <source>
        <dbReference type="SAM" id="MobiDB-lite"/>
    </source>
</evidence>
<accession>A0ABS8ZH22</accession>